<sequence>MCVLALATPQPSTAQPTRRNVWILNLQYNPPSTPFLTAVSDPNWNGSSTCGGCVSDSGPRGHCITAMVIGWCPGCGANHLDQLTNITGAT</sequence>
<proteinExistence type="predicted"/>
<gene>
    <name evidence="1" type="ORF">K432DRAFT_407853</name>
</gene>
<dbReference type="Proteomes" id="UP000250266">
    <property type="component" value="Unassembled WGS sequence"/>
</dbReference>
<evidence type="ECO:0000313" key="2">
    <source>
        <dbReference type="Proteomes" id="UP000250266"/>
    </source>
</evidence>
<evidence type="ECO:0000313" key="1">
    <source>
        <dbReference type="EMBL" id="OCK76815.1"/>
    </source>
</evidence>
<organism evidence="1 2">
    <name type="scientific">Lepidopterella palustris CBS 459.81</name>
    <dbReference type="NCBI Taxonomy" id="1314670"/>
    <lineage>
        <taxon>Eukaryota</taxon>
        <taxon>Fungi</taxon>
        <taxon>Dikarya</taxon>
        <taxon>Ascomycota</taxon>
        <taxon>Pezizomycotina</taxon>
        <taxon>Dothideomycetes</taxon>
        <taxon>Pleosporomycetidae</taxon>
        <taxon>Mytilinidiales</taxon>
        <taxon>Argynnaceae</taxon>
        <taxon>Lepidopterella</taxon>
    </lineage>
</organism>
<dbReference type="AlphaFoldDB" id="A0A8E2E3Z3"/>
<dbReference type="SUPFAM" id="SSF50685">
    <property type="entry name" value="Barwin-like endoglucanases"/>
    <property type="match status" value="1"/>
</dbReference>
<name>A0A8E2E3Z3_9PEZI</name>
<reference evidence="1 2" key="1">
    <citation type="journal article" date="2016" name="Nat. Commun.">
        <title>Ectomycorrhizal ecology is imprinted in the genome of the dominant symbiotic fungus Cenococcum geophilum.</title>
        <authorList>
            <consortium name="DOE Joint Genome Institute"/>
            <person name="Peter M."/>
            <person name="Kohler A."/>
            <person name="Ohm R.A."/>
            <person name="Kuo A."/>
            <person name="Krutzmann J."/>
            <person name="Morin E."/>
            <person name="Arend M."/>
            <person name="Barry K.W."/>
            <person name="Binder M."/>
            <person name="Choi C."/>
            <person name="Clum A."/>
            <person name="Copeland A."/>
            <person name="Grisel N."/>
            <person name="Haridas S."/>
            <person name="Kipfer T."/>
            <person name="LaButti K."/>
            <person name="Lindquist E."/>
            <person name="Lipzen A."/>
            <person name="Maire R."/>
            <person name="Meier B."/>
            <person name="Mihaltcheva S."/>
            <person name="Molinier V."/>
            <person name="Murat C."/>
            <person name="Poggeler S."/>
            <person name="Quandt C.A."/>
            <person name="Sperisen C."/>
            <person name="Tritt A."/>
            <person name="Tisserant E."/>
            <person name="Crous P.W."/>
            <person name="Henrissat B."/>
            <person name="Nehls U."/>
            <person name="Egli S."/>
            <person name="Spatafora J.W."/>
            <person name="Grigoriev I.V."/>
            <person name="Martin F.M."/>
        </authorList>
    </citation>
    <scope>NUCLEOTIDE SEQUENCE [LARGE SCALE GENOMIC DNA]</scope>
    <source>
        <strain evidence="1 2">CBS 459.81</strain>
    </source>
</reference>
<keyword evidence="2" id="KW-1185">Reference proteome</keyword>
<dbReference type="Gene3D" id="2.40.40.10">
    <property type="entry name" value="RlpA-like domain"/>
    <property type="match status" value="1"/>
</dbReference>
<dbReference type="InterPro" id="IPR036908">
    <property type="entry name" value="RlpA-like_sf"/>
</dbReference>
<accession>A0A8E2E3Z3</accession>
<dbReference type="EMBL" id="KV745177">
    <property type="protein sequence ID" value="OCK76815.1"/>
    <property type="molecule type" value="Genomic_DNA"/>
</dbReference>
<protein>
    <submittedName>
        <fullName evidence="1">Uncharacterized protein</fullName>
    </submittedName>
</protein>